<feature type="binding site" evidence="5">
    <location>
        <position position="152"/>
    </location>
    <ligand>
        <name>substrate</name>
    </ligand>
</feature>
<comment type="caution">
    <text evidence="7">The sequence shown here is derived from an EMBL/GenBank/DDBJ whole genome shotgun (WGS) entry which is preliminary data.</text>
</comment>
<feature type="binding site" evidence="5">
    <location>
        <position position="78"/>
    </location>
    <ligand>
        <name>substrate</name>
    </ligand>
</feature>
<feature type="binding site" evidence="5">
    <location>
        <begin position="173"/>
        <end position="174"/>
    </location>
    <ligand>
        <name>substrate</name>
    </ligand>
</feature>
<dbReference type="InterPro" id="IPR035994">
    <property type="entry name" value="Nucleoside_phosphorylase_sf"/>
</dbReference>
<dbReference type="Gene3D" id="3.40.50.1580">
    <property type="entry name" value="Nucleoside phosphorylase domain"/>
    <property type="match status" value="1"/>
</dbReference>
<dbReference type="NCBIfam" id="TIGR01704">
    <property type="entry name" value="MTA_SAH-Nsdase"/>
    <property type="match status" value="1"/>
</dbReference>
<comment type="pathway">
    <text evidence="1 5">Amino-acid biosynthesis; L-methionine biosynthesis via salvage pathway; S-methyl-5-thio-alpha-D-ribose 1-phosphate from S-methyl-5'-thioadenosine (hydrolase route): step 1/2.</text>
</comment>
<dbReference type="EC" id="3.2.2.9" evidence="5"/>
<dbReference type="InterPro" id="IPR010049">
    <property type="entry name" value="MTA_SAH_Nsdase"/>
</dbReference>
<comment type="similarity">
    <text evidence="5">Belongs to the PNP/UDP phosphorylase family. MtnN subfamily.</text>
</comment>
<keyword evidence="2 5" id="KW-0028">Amino-acid biosynthesis</keyword>
<dbReference type="HAMAP" id="MF_01684">
    <property type="entry name" value="Salvage_MtnN"/>
    <property type="match status" value="1"/>
</dbReference>
<feature type="active site" description="Proton donor" evidence="5">
    <location>
        <position position="197"/>
    </location>
</feature>
<evidence type="ECO:0000256" key="2">
    <source>
        <dbReference type="ARBA" id="ARBA00022605"/>
    </source>
</evidence>
<comment type="catalytic activity">
    <reaction evidence="5">
        <text>S-methyl-5'-thioadenosine + H2O = 5-(methylsulfanyl)-D-ribose + adenine</text>
        <dbReference type="Rhea" id="RHEA:13617"/>
        <dbReference type="ChEBI" id="CHEBI:15377"/>
        <dbReference type="ChEBI" id="CHEBI:16708"/>
        <dbReference type="ChEBI" id="CHEBI:17509"/>
        <dbReference type="ChEBI" id="CHEBI:78440"/>
        <dbReference type="EC" id="3.2.2.9"/>
    </reaction>
</comment>
<proteinExistence type="inferred from homology"/>
<evidence type="ECO:0000313" key="7">
    <source>
        <dbReference type="EMBL" id="GAA5109857.1"/>
    </source>
</evidence>
<comment type="catalytic activity">
    <reaction evidence="5">
        <text>S-adenosyl-L-homocysteine + H2O = S-(5-deoxy-D-ribos-5-yl)-L-homocysteine + adenine</text>
        <dbReference type="Rhea" id="RHEA:17805"/>
        <dbReference type="ChEBI" id="CHEBI:15377"/>
        <dbReference type="ChEBI" id="CHEBI:16708"/>
        <dbReference type="ChEBI" id="CHEBI:57856"/>
        <dbReference type="ChEBI" id="CHEBI:58195"/>
        <dbReference type="EC" id="3.2.2.9"/>
    </reaction>
</comment>
<reference evidence="8" key="1">
    <citation type="journal article" date="2019" name="Int. J. Syst. Evol. Microbiol.">
        <title>The Global Catalogue of Microorganisms (GCM) 10K type strain sequencing project: providing services to taxonomists for standard genome sequencing and annotation.</title>
        <authorList>
            <consortium name="The Broad Institute Genomics Platform"/>
            <consortium name="The Broad Institute Genome Sequencing Center for Infectious Disease"/>
            <person name="Wu L."/>
            <person name="Ma J."/>
        </authorList>
    </citation>
    <scope>NUCLEOTIDE SEQUENCE [LARGE SCALE GENOMIC DNA]</scope>
    <source>
        <strain evidence="8">JCM 18050</strain>
    </source>
</reference>
<keyword evidence="4 5" id="KW-0486">Methionine biosynthesis</keyword>
<dbReference type="PANTHER" id="PTHR46832:SF1">
    <property type="entry name" value="5'-METHYLTHIOADENOSINE_S-ADENOSYLHOMOCYSTEINE NUCLEOSIDASE"/>
    <property type="match status" value="1"/>
</dbReference>
<dbReference type="CDD" id="cd09008">
    <property type="entry name" value="MTAN"/>
    <property type="match status" value="1"/>
</dbReference>
<comment type="function">
    <text evidence="5">Catalyzes the irreversible cleavage of the glycosidic bond in both 5'-methylthioadenosine (MTA) and S-adenosylhomocysteine (SAH/AdoHcy) to adenine and the corresponding thioribose, 5'-methylthioribose and S-ribosylhomocysteine, respectively. Also cleaves 5'-deoxyadenosine, a toxic by-product of radical S-adenosylmethionine (SAM) enzymes, into 5-deoxyribose and adenine.</text>
</comment>
<evidence type="ECO:0000256" key="4">
    <source>
        <dbReference type="ARBA" id="ARBA00023167"/>
    </source>
</evidence>
<dbReference type="SUPFAM" id="SSF53167">
    <property type="entry name" value="Purine and uridine phosphorylases"/>
    <property type="match status" value="1"/>
</dbReference>
<gene>
    <name evidence="5 7" type="primary">mtnN</name>
    <name evidence="7" type="ORF">GCM10023211_13630</name>
</gene>
<evidence type="ECO:0000313" key="8">
    <source>
        <dbReference type="Proteomes" id="UP001500171"/>
    </source>
</evidence>
<evidence type="ECO:0000256" key="1">
    <source>
        <dbReference type="ARBA" id="ARBA00004945"/>
    </source>
</evidence>
<dbReference type="NCBIfam" id="NF004079">
    <property type="entry name" value="PRK05584.1"/>
    <property type="match status" value="1"/>
</dbReference>
<feature type="domain" description="Nucleoside phosphorylase" evidence="6">
    <location>
        <begin position="2"/>
        <end position="227"/>
    </location>
</feature>
<evidence type="ECO:0000256" key="3">
    <source>
        <dbReference type="ARBA" id="ARBA00022801"/>
    </source>
</evidence>
<keyword evidence="3 5" id="KW-0378">Hydrolase</keyword>
<organism evidence="7 8">
    <name type="scientific">Orbus sasakiae</name>
    <dbReference type="NCBI Taxonomy" id="1078475"/>
    <lineage>
        <taxon>Bacteria</taxon>
        <taxon>Pseudomonadati</taxon>
        <taxon>Pseudomonadota</taxon>
        <taxon>Gammaproteobacteria</taxon>
        <taxon>Orbales</taxon>
        <taxon>Orbaceae</taxon>
        <taxon>Orbus</taxon>
    </lineage>
</organism>
<keyword evidence="8" id="KW-1185">Reference proteome</keyword>
<dbReference type="RefSeq" id="WP_345490168.1">
    <property type="nucleotide sequence ID" value="NZ_BAABHY010000001.1"/>
</dbReference>
<dbReference type="PANTHER" id="PTHR46832">
    <property type="entry name" value="5'-METHYLTHIOADENOSINE/S-ADENOSYLHOMOCYSTEINE NUCLEOSIDASE"/>
    <property type="match status" value="1"/>
</dbReference>
<evidence type="ECO:0000256" key="5">
    <source>
        <dbReference type="HAMAP-Rule" id="MF_01684"/>
    </source>
</evidence>
<evidence type="ECO:0000259" key="6">
    <source>
        <dbReference type="Pfam" id="PF01048"/>
    </source>
</evidence>
<dbReference type="EMBL" id="BAABHY010000001">
    <property type="protein sequence ID" value="GAA5109857.1"/>
    <property type="molecule type" value="Genomic_DNA"/>
</dbReference>
<comment type="catalytic activity">
    <reaction evidence="5">
        <text>5'-deoxyadenosine + H2O = 5-deoxy-D-ribose + adenine</text>
        <dbReference type="Rhea" id="RHEA:29859"/>
        <dbReference type="ChEBI" id="CHEBI:15377"/>
        <dbReference type="ChEBI" id="CHEBI:16708"/>
        <dbReference type="ChEBI" id="CHEBI:17319"/>
        <dbReference type="ChEBI" id="CHEBI:149540"/>
        <dbReference type="EC" id="3.2.2.9"/>
    </reaction>
</comment>
<dbReference type="Pfam" id="PF01048">
    <property type="entry name" value="PNP_UDP_1"/>
    <property type="match status" value="1"/>
</dbReference>
<name>A0ABP9N506_9GAMM</name>
<dbReference type="InterPro" id="IPR000845">
    <property type="entry name" value="Nucleoside_phosphorylase_d"/>
</dbReference>
<protein>
    <recommendedName>
        <fullName evidence="5">5'-methylthioadenosine/S-adenosylhomocysteine nucleosidase</fullName>
        <shortName evidence="5">MTA/SAH nucleosidase</shortName>
        <shortName evidence="5">MTAN</shortName>
        <ecNumber evidence="5">3.2.2.9</ecNumber>
    </recommendedName>
    <alternativeName>
        <fullName evidence="5">5'-deoxyadenosine nucleosidase</fullName>
        <shortName evidence="5">DOA nucleosidase</shortName>
        <shortName evidence="5">dAdo nucleosidase</shortName>
    </alternativeName>
    <alternativeName>
        <fullName evidence="5">5'-methylthioadenosine nucleosidase</fullName>
        <shortName evidence="5">MTA nucleosidase</shortName>
    </alternativeName>
    <alternativeName>
        <fullName evidence="5">S-adenosylhomocysteine nucleosidase</fullName>
        <shortName evidence="5">AdoHcy nucleosidase</shortName>
        <shortName evidence="5">SAH nucleosidase</shortName>
        <shortName evidence="5">SRH nucleosidase</shortName>
    </alternativeName>
</protein>
<accession>A0ABP9N506</accession>
<dbReference type="Proteomes" id="UP001500171">
    <property type="component" value="Unassembled WGS sequence"/>
</dbReference>
<feature type="active site" description="Proton acceptor" evidence="5">
    <location>
        <position position="12"/>
    </location>
</feature>
<sequence length="230" mass="24550">MRIAIIAAMEEEVAILKNKITDCQVDNILGINFYSGQIQGCDVVLLQSGIGKVAAATGTTLLLSRFDVDAVINTGSAGGLDKRLNIGDIVISTQSLYHDVNLTAFGYEPGQMAGCPISFQADKNLREVARNTIVEQGANFVEGVIASGDAFINSDSSLKMIKSQFPDTIAVEMEAAAIAHVCWIFSIPFVVVRAISDNGDKSSAISFEEFLPLAAKQSSSIVEAMLKKLK</sequence>